<keyword evidence="5" id="KW-1015">Disulfide bond</keyword>
<keyword evidence="7" id="KW-0732">Signal</keyword>
<evidence type="ECO:0000313" key="9">
    <source>
        <dbReference type="EMBL" id="KAF8773653.1"/>
    </source>
</evidence>
<gene>
    <name evidence="9" type="ORF">HNY73_016293</name>
</gene>
<dbReference type="InterPro" id="IPR013783">
    <property type="entry name" value="Ig-like_fold"/>
</dbReference>
<keyword evidence="4 6" id="KW-0472">Membrane</keyword>
<keyword evidence="2 6" id="KW-0812">Transmembrane</keyword>
<dbReference type="PROSITE" id="PS50835">
    <property type="entry name" value="IG_LIKE"/>
    <property type="match status" value="3"/>
</dbReference>
<dbReference type="Pfam" id="PF08205">
    <property type="entry name" value="C2-set_2"/>
    <property type="match status" value="1"/>
</dbReference>
<dbReference type="Gene3D" id="2.60.40.10">
    <property type="entry name" value="Immunoglobulins"/>
    <property type="match status" value="3"/>
</dbReference>
<comment type="subcellular location">
    <subcellularLocation>
        <location evidence="1">Membrane</location>
        <topology evidence="1">Single-pass membrane protein</topology>
    </subcellularLocation>
</comment>
<dbReference type="PANTHER" id="PTHR23278">
    <property type="entry name" value="SIDESTEP PROTEIN"/>
    <property type="match status" value="1"/>
</dbReference>
<dbReference type="SUPFAM" id="SSF48726">
    <property type="entry name" value="Immunoglobulin"/>
    <property type="match status" value="3"/>
</dbReference>
<evidence type="ECO:0000256" key="6">
    <source>
        <dbReference type="SAM" id="Phobius"/>
    </source>
</evidence>
<proteinExistence type="predicted"/>
<dbReference type="InterPro" id="IPR013106">
    <property type="entry name" value="Ig_V-set"/>
</dbReference>
<evidence type="ECO:0000256" key="4">
    <source>
        <dbReference type="ARBA" id="ARBA00023136"/>
    </source>
</evidence>
<dbReference type="InterPro" id="IPR003599">
    <property type="entry name" value="Ig_sub"/>
</dbReference>
<evidence type="ECO:0000256" key="1">
    <source>
        <dbReference type="ARBA" id="ARBA00004167"/>
    </source>
</evidence>
<name>A0A8T0EI05_ARGBR</name>
<feature type="domain" description="Ig-like" evidence="8">
    <location>
        <begin position="251"/>
        <end position="344"/>
    </location>
</feature>
<reference evidence="9" key="2">
    <citation type="submission" date="2020-06" db="EMBL/GenBank/DDBJ databases">
        <authorList>
            <person name="Sheffer M."/>
        </authorList>
    </citation>
    <scope>NUCLEOTIDE SEQUENCE</scope>
</reference>
<feature type="domain" description="Ig-like" evidence="8">
    <location>
        <begin position="148"/>
        <end position="245"/>
    </location>
</feature>
<dbReference type="Proteomes" id="UP000807504">
    <property type="component" value="Unassembled WGS sequence"/>
</dbReference>
<feature type="transmembrane region" description="Helical" evidence="6">
    <location>
        <begin position="466"/>
        <end position="485"/>
    </location>
</feature>
<keyword evidence="3 6" id="KW-1133">Transmembrane helix</keyword>
<dbReference type="Pfam" id="PF07686">
    <property type="entry name" value="V-set"/>
    <property type="match status" value="1"/>
</dbReference>
<accession>A0A8T0EI05</accession>
<keyword evidence="10" id="KW-1185">Reference proteome</keyword>
<evidence type="ECO:0000259" key="8">
    <source>
        <dbReference type="PROSITE" id="PS50835"/>
    </source>
</evidence>
<dbReference type="GO" id="GO:0016020">
    <property type="term" value="C:membrane"/>
    <property type="evidence" value="ECO:0007669"/>
    <property type="project" value="UniProtKB-SubCell"/>
</dbReference>
<dbReference type="EMBL" id="JABXBU010002227">
    <property type="protein sequence ID" value="KAF8773653.1"/>
    <property type="molecule type" value="Genomic_DNA"/>
</dbReference>
<evidence type="ECO:0000313" key="10">
    <source>
        <dbReference type="Proteomes" id="UP000807504"/>
    </source>
</evidence>
<feature type="signal peptide" evidence="7">
    <location>
        <begin position="1"/>
        <end position="24"/>
    </location>
</feature>
<organism evidence="9 10">
    <name type="scientific">Argiope bruennichi</name>
    <name type="common">Wasp spider</name>
    <name type="synonym">Aranea bruennichi</name>
    <dbReference type="NCBI Taxonomy" id="94029"/>
    <lineage>
        <taxon>Eukaryota</taxon>
        <taxon>Metazoa</taxon>
        <taxon>Ecdysozoa</taxon>
        <taxon>Arthropoda</taxon>
        <taxon>Chelicerata</taxon>
        <taxon>Arachnida</taxon>
        <taxon>Araneae</taxon>
        <taxon>Araneomorphae</taxon>
        <taxon>Entelegynae</taxon>
        <taxon>Araneoidea</taxon>
        <taxon>Araneidae</taxon>
        <taxon>Argiope</taxon>
    </lineage>
</organism>
<evidence type="ECO:0000256" key="7">
    <source>
        <dbReference type="SAM" id="SignalP"/>
    </source>
</evidence>
<dbReference type="PANTHER" id="PTHR23278:SF19">
    <property type="entry name" value="OBSCURIN"/>
    <property type="match status" value="1"/>
</dbReference>
<sequence length="587" mass="66619">MMRFKSLLHIVIIYLVVLFKITLAESIFSVEGQVAILPCSAASSSFRPNVKTTLLRWFHNHYPKPAYTLDVRYTEQMTANLIWSDTGARHFPSSDYEGRLYLEVSSEIPALRIDPVQFDDNGLYTCQVDFKFNRSVSSSVDLHVIVPPKGVVIRDQEDRKVEGVIGPFNLGETLIITCEALGGHPIPTLSWSGTFDNSSAAYQLNTTNTTSSLIIPLLKRSDQWTHFTCTAWNSPLTAPKSITVTIEINLPPLDVKMDKNFKEPLVAGDRVTFVCQSFGSHPRAHIRWCLDGETMPSKDVVTDNGNITTSYYQRLINSHDDGKDLECKATNSNIPNFILKQTYTMNVHYKPEVNNNLYFLPYFFPDTPVCQGLEISAKHSDEHNKDSTNVTCNLSANPANVTFYWMTRNSSSNHTWTTHRDSYTLVKLNESVIELFCWGRNEVGLQNSACSWTYEGQMNASHDTDVIFIVSFVAILCFVIFLISCRKIFQRKQKDSVIENKEVIGLKDGVCSQMLNNCVKSTSTSPEVECLTNLLPPEHSNATTKSRYVSTNQRELKLELREANRETRLLLKREKNDIPRRIRSSQF</sequence>
<comment type="caution">
    <text evidence="9">The sequence shown here is derived from an EMBL/GenBank/DDBJ whole genome shotgun (WGS) entry which is preliminary data.</text>
</comment>
<feature type="chain" id="PRO_5035717389" evidence="7">
    <location>
        <begin position="25"/>
        <end position="587"/>
    </location>
</feature>
<dbReference type="InterPro" id="IPR007110">
    <property type="entry name" value="Ig-like_dom"/>
</dbReference>
<evidence type="ECO:0000256" key="5">
    <source>
        <dbReference type="ARBA" id="ARBA00023157"/>
    </source>
</evidence>
<dbReference type="InterPro" id="IPR013162">
    <property type="entry name" value="CD80_C2-set"/>
</dbReference>
<dbReference type="InterPro" id="IPR036179">
    <property type="entry name" value="Ig-like_dom_sf"/>
</dbReference>
<dbReference type="AlphaFoldDB" id="A0A8T0EI05"/>
<protein>
    <submittedName>
        <fullName evidence="9">Nephrin like protein</fullName>
    </submittedName>
</protein>
<dbReference type="SMART" id="SM00409">
    <property type="entry name" value="IG"/>
    <property type="match status" value="3"/>
</dbReference>
<evidence type="ECO:0000256" key="3">
    <source>
        <dbReference type="ARBA" id="ARBA00022989"/>
    </source>
</evidence>
<evidence type="ECO:0000256" key="2">
    <source>
        <dbReference type="ARBA" id="ARBA00022692"/>
    </source>
</evidence>
<feature type="domain" description="Ig-like" evidence="8">
    <location>
        <begin position="31"/>
        <end position="137"/>
    </location>
</feature>
<reference evidence="9" key="1">
    <citation type="journal article" date="2020" name="bioRxiv">
        <title>Chromosome-level reference genome of the European wasp spider Argiope bruennichi: a resource for studies on range expansion and evolutionary adaptation.</title>
        <authorList>
            <person name="Sheffer M.M."/>
            <person name="Hoppe A."/>
            <person name="Krehenwinkel H."/>
            <person name="Uhl G."/>
            <person name="Kuss A.W."/>
            <person name="Jensen L."/>
            <person name="Jensen C."/>
            <person name="Gillespie R.G."/>
            <person name="Hoff K.J."/>
            <person name="Prost S."/>
        </authorList>
    </citation>
    <scope>NUCLEOTIDE SEQUENCE</scope>
</reference>